<feature type="chain" id="PRO_5035791506" evidence="1">
    <location>
        <begin position="22"/>
        <end position="58"/>
    </location>
</feature>
<dbReference type="EMBL" id="CM035407">
    <property type="protein sequence ID" value="KAH7443045.1"/>
    <property type="molecule type" value="Genomic_DNA"/>
</dbReference>
<dbReference type="Proteomes" id="UP000825935">
    <property type="component" value="Chromosome 2"/>
</dbReference>
<name>A0A8T2VBM8_CERRI</name>
<feature type="signal peptide" evidence="1">
    <location>
        <begin position="1"/>
        <end position="21"/>
    </location>
</feature>
<evidence type="ECO:0000256" key="1">
    <source>
        <dbReference type="SAM" id="SignalP"/>
    </source>
</evidence>
<reference evidence="2" key="1">
    <citation type="submission" date="2021-08" db="EMBL/GenBank/DDBJ databases">
        <title>WGS assembly of Ceratopteris richardii.</title>
        <authorList>
            <person name="Marchant D.B."/>
            <person name="Chen G."/>
            <person name="Jenkins J."/>
            <person name="Shu S."/>
            <person name="Leebens-Mack J."/>
            <person name="Grimwood J."/>
            <person name="Schmutz J."/>
            <person name="Soltis P."/>
            <person name="Soltis D."/>
            <person name="Chen Z.-H."/>
        </authorList>
    </citation>
    <scope>NUCLEOTIDE SEQUENCE</scope>
    <source>
        <strain evidence="2">Whitten #5841</strain>
        <tissue evidence="2">Leaf</tissue>
    </source>
</reference>
<dbReference type="AlphaFoldDB" id="A0A8T2VBM8"/>
<organism evidence="2 3">
    <name type="scientific">Ceratopteris richardii</name>
    <name type="common">Triangle waterfern</name>
    <dbReference type="NCBI Taxonomy" id="49495"/>
    <lineage>
        <taxon>Eukaryota</taxon>
        <taxon>Viridiplantae</taxon>
        <taxon>Streptophyta</taxon>
        <taxon>Embryophyta</taxon>
        <taxon>Tracheophyta</taxon>
        <taxon>Polypodiopsida</taxon>
        <taxon>Polypodiidae</taxon>
        <taxon>Polypodiales</taxon>
        <taxon>Pteridineae</taxon>
        <taxon>Pteridaceae</taxon>
        <taxon>Parkerioideae</taxon>
        <taxon>Ceratopteris</taxon>
    </lineage>
</organism>
<evidence type="ECO:0000313" key="2">
    <source>
        <dbReference type="EMBL" id="KAH7443045.1"/>
    </source>
</evidence>
<keyword evidence="1" id="KW-0732">Signal</keyword>
<sequence>MSIVLILRYFRFFLWLFLVVSFQKNTRNVFCLEIEFAKSNFFFIRETFFFDAHAKDTL</sequence>
<proteinExistence type="predicted"/>
<gene>
    <name evidence="2" type="ORF">KP509_02G016200</name>
</gene>
<protein>
    <submittedName>
        <fullName evidence="2">Uncharacterized protein</fullName>
    </submittedName>
</protein>
<comment type="caution">
    <text evidence="2">The sequence shown here is derived from an EMBL/GenBank/DDBJ whole genome shotgun (WGS) entry which is preliminary data.</text>
</comment>
<keyword evidence="3" id="KW-1185">Reference proteome</keyword>
<evidence type="ECO:0000313" key="3">
    <source>
        <dbReference type="Proteomes" id="UP000825935"/>
    </source>
</evidence>
<accession>A0A8T2VBM8</accession>